<dbReference type="GO" id="GO:0005829">
    <property type="term" value="C:cytosol"/>
    <property type="evidence" value="ECO:0007669"/>
    <property type="project" value="TreeGrafter"/>
</dbReference>
<comment type="caution">
    <text evidence="2">The sequence shown here is derived from an EMBL/GenBank/DDBJ whole genome shotgun (WGS) entry which is preliminary data.</text>
</comment>
<gene>
    <name evidence="2" type="ORF">BN7_1338</name>
</gene>
<dbReference type="FunCoup" id="K0KK18">
    <property type="interactions" value="9"/>
</dbReference>
<dbReference type="Pfam" id="PF11704">
    <property type="entry name" value="Folliculin"/>
    <property type="match status" value="1"/>
</dbReference>
<dbReference type="AlphaFoldDB" id="K0KK18"/>
<evidence type="ECO:0000313" key="3">
    <source>
        <dbReference type="Proteomes" id="UP000009328"/>
    </source>
</evidence>
<dbReference type="PANTHER" id="PTHR31441">
    <property type="entry name" value="FOLLICULIN FAMILY MEMBER"/>
    <property type="match status" value="1"/>
</dbReference>
<dbReference type="HOGENOM" id="CLU_035854_1_0_1"/>
<sequence length="222" mass="25913">MAFTITLAHFCDKHGPRSIMCTQTTELSQMDQSTLPDFSKESYCKSCLLIYPKSTKGENVTTLRTEDTKTNHAFVSTQYSAIKFRVLNSIVRKCLSEEATIYDSKPMFFGDENRGYSMTQSFKIKDLEARGSERRYSFIVNCDQEHQVLENWDLIKDSILVMIEYLQKSSLKIELENSKNHEIYLRGKVQHSKSLIEMLKDDELFLKLHLWNSKLLRKLINK</sequence>
<dbReference type="GO" id="GO:0005096">
    <property type="term" value="F:GTPase activator activity"/>
    <property type="evidence" value="ECO:0007669"/>
    <property type="project" value="InterPro"/>
</dbReference>
<feature type="domain" description="UDENN FLCN/SMCR8-type" evidence="1">
    <location>
        <begin position="45"/>
        <end position="222"/>
    </location>
</feature>
<reference evidence="2 3" key="1">
    <citation type="journal article" date="2012" name="Eukaryot. Cell">
        <title>Draft genome sequence of Wickerhamomyces ciferrii NRRL Y-1031 F-60-10.</title>
        <authorList>
            <person name="Schneider J."/>
            <person name="Andrea H."/>
            <person name="Blom J."/>
            <person name="Jaenicke S."/>
            <person name="Ruckert C."/>
            <person name="Schorsch C."/>
            <person name="Szczepanowski R."/>
            <person name="Farwick M."/>
            <person name="Goesmann A."/>
            <person name="Puhler A."/>
            <person name="Schaffer S."/>
            <person name="Tauch A."/>
            <person name="Kohler T."/>
            <person name="Brinkrolf K."/>
        </authorList>
    </citation>
    <scope>NUCLEOTIDE SEQUENCE [LARGE SCALE GENOMIC DNA]</scope>
    <source>
        <strain evidence="3">ATCC 14091 / BCRC 22168 / CBS 111 / JCM 3599 / NBRC 0793 / NRRL Y-1031 F-60-10</strain>
    </source>
</reference>
<dbReference type="Proteomes" id="UP000009328">
    <property type="component" value="Unassembled WGS sequence"/>
</dbReference>
<dbReference type="InParanoid" id="K0KK18"/>
<dbReference type="eggNOG" id="KOG3715">
    <property type="taxonomic scope" value="Eukaryota"/>
</dbReference>
<dbReference type="PANTHER" id="PTHR31441:SF2">
    <property type="entry name" value="FOLLICULIN"/>
    <property type="match status" value="1"/>
</dbReference>
<protein>
    <submittedName>
        <fullName evidence="2">Folliculin</fullName>
    </submittedName>
</protein>
<proteinExistence type="predicted"/>
<evidence type="ECO:0000259" key="1">
    <source>
        <dbReference type="PROSITE" id="PS51834"/>
    </source>
</evidence>
<dbReference type="InterPro" id="IPR037521">
    <property type="entry name" value="FLCN/SMCR8_DENN"/>
</dbReference>
<dbReference type="GO" id="GO:1904263">
    <property type="term" value="P:positive regulation of TORC1 signaling"/>
    <property type="evidence" value="ECO:0007669"/>
    <property type="project" value="TreeGrafter"/>
</dbReference>
<dbReference type="PROSITE" id="PS51834">
    <property type="entry name" value="DENN_FLCN_SMCR8"/>
    <property type="match status" value="1"/>
</dbReference>
<dbReference type="STRING" id="1206466.K0KK18"/>
<evidence type="ECO:0000313" key="2">
    <source>
        <dbReference type="EMBL" id="CCH41799.1"/>
    </source>
</evidence>
<keyword evidence="3" id="KW-1185">Reference proteome</keyword>
<organism evidence="2 3">
    <name type="scientific">Wickerhamomyces ciferrii (strain ATCC 14091 / BCRC 22168 / CBS 111 / JCM 3599 / NBRC 0793 / NRRL Y-1031 F-60-10)</name>
    <name type="common">Yeast</name>
    <name type="synonym">Pichia ciferrii</name>
    <dbReference type="NCBI Taxonomy" id="1206466"/>
    <lineage>
        <taxon>Eukaryota</taxon>
        <taxon>Fungi</taxon>
        <taxon>Dikarya</taxon>
        <taxon>Ascomycota</taxon>
        <taxon>Saccharomycotina</taxon>
        <taxon>Saccharomycetes</taxon>
        <taxon>Phaffomycetales</taxon>
        <taxon>Wickerhamomycetaceae</taxon>
        <taxon>Wickerhamomyces</taxon>
    </lineage>
</organism>
<name>K0KK18_WICCF</name>
<dbReference type="InterPro" id="IPR021713">
    <property type="entry name" value="Folliculin"/>
</dbReference>
<dbReference type="EMBL" id="CAIF01000029">
    <property type="protein sequence ID" value="CCH41799.1"/>
    <property type="molecule type" value="Genomic_DNA"/>
</dbReference>
<accession>K0KK18</accession>
<dbReference type="InterPro" id="IPR037520">
    <property type="entry name" value="Folliculin/SMCR8_longin"/>
</dbReference>